<organism evidence="2 3">
    <name type="scientific">Chlamydia ibidis 10-1398/6</name>
    <dbReference type="NCBI Taxonomy" id="1046581"/>
    <lineage>
        <taxon>Bacteria</taxon>
        <taxon>Pseudomonadati</taxon>
        <taxon>Chlamydiota</taxon>
        <taxon>Chlamydiia</taxon>
        <taxon>Chlamydiales</taxon>
        <taxon>Chlamydiaceae</taxon>
        <taxon>Chlamydia/Chlamydophila group</taxon>
        <taxon>Chlamydia</taxon>
    </lineage>
</organism>
<sequence length="266" mass="30034">MQDTVGKLKFLGTGDPEGIPVAFCSCSVCLSDRNSRLRASVLISWQGNNYVVDAGPDFREQMLRYRINNIAGVFLTHPHYDHIGGLDDLRAWYVVHQQPVSIVLSASTYTYLSRYREHLVRAPGKDDALPSALNFTILNEDYGSSEFYGLPYSYVSYYQKSCHVTGYRFGNLAYITDLSRYDREIFSHLSGVDTLIMSASPSEIPKAFLGRTRSHLTIRDAENFADYLGVNKLIFTHISHHLQKELDSATGKLCAYDGMELSWMSV</sequence>
<evidence type="ECO:0000259" key="1">
    <source>
        <dbReference type="Pfam" id="PF12706"/>
    </source>
</evidence>
<dbReference type="RefSeq" id="WP_020370988.1">
    <property type="nucleotide sequence ID" value="NZ_APJW01000001.1"/>
</dbReference>
<proteinExistence type="predicted"/>
<dbReference type="PANTHER" id="PTHR42663:SF6">
    <property type="entry name" value="HYDROLASE C777.06C-RELATED"/>
    <property type="match status" value="1"/>
</dbReference>
<dbReference type="SUPFAM" id="SSF56281">
    <property type="entry name" value="Metallo-hydrolase/oxidoreductase"/>
    <property type="match status" value="1"/>
</dbReference>
<dbReference type="CDD" id="cd16279">
    <property type="entry name" value="metallo-hydrolase-like_MBL-fold"/>
    <property type="match status" value="1"/>
</dbReference>
<feature type="domain" description="Metallo-beta-lactamase" evidence="1">
    <location>
        <begin position="48"/>
        <end position="238"/>
    </location>
</feature>
<dbReference type="InterPro" id="IPR001279">
    <property type="entry name" value="Metallo-B-lactamas"/>
</dbReference>
<dbReference type="EMBL" id="APJW01000001">
    <property type="protein sequence ID" value="EQM62978.1"/>
    <property type="molecule type" value="Genomic_DNA"/>
</dbReference>
<dbReference type="Pfam" id="PF12706">
    <property type="entry name" value="Lactamase_B_2"/>
    <property type="match status" value="1"/>
</dbReference>
<dbReference type="PANTHER" id="PTHR42663">
    <property type="entry name" value="HYDROLASE C777.06C-RELATED-RELATED"/>
    <property type="match status" value="1"/>
</dbReference>
<gene>
    <name evidence="2" type="ORF">H359_0347</name>
</gene>
<reference evidence="2 3" key="1">
    <citation type="submission" date="2013-07" db="EMBL/GenBank/DDBJ databases">
        <title>Isolation of a new Chlamydia species from the feral Sacred Ibis (Threskiornis aethiopicus): Chlamydia ibidis.</title>
        <authorList>
            <person name="Vorimore F."/>
            <person name="Hsia R.-C."/>
            <person name="Huot-Creasy H."/>
            <person name="Bastian S."/>
            <person name="Deruyter L."/>
            <person name="Passet A."/>
            <person name="Sachse K."/>
            <person name="Bavoil P."/>
            <person name="Myers G."/>
            <person name="Laroucau K."/>
        </authorList>
    </citation>
    <scope>NUCLEOTIDE SEQUENCE [LARGE SCALE GENOMIC DNA]</scope>
    <source>
        <strain evidence="2 3">10-1398/6</strain>
    </source>
</reference>
<evidence type="ECO:0000313" key="3">
    <source>
        <dbReference type="Proteomes" id="UP000016064"/>
    </source>
</evidence>
<name>A0ABN0N050_9CHLA</name>
<dbReference type="Gene3D" id="3.60.15.10">
    <property type="entry name" value="Ribonuclease Z/Hydroxyacylglutathione hydrolase-like"/>
    <property type="match status" value="1"/>
</dbReference>
<comment type="caution">
    <text evidence="2">The sequence shown here is derived from an EMBL/GenBank/DDBJ whole genome shotgun (WGS) entry which is preliminary data.</text>
</comment>
<keyword evidence="3" id="KW-1185">Reference proteome</keyword>
<dbReference type="Proteomes" id="UP000016064">
    <property type="component" value="Unassembled WGS sequence"/>
</dbReference>
<evidence type="ECO:0000313" key="2">
    <source>
        <dbReference type="EMBL" id="EQM62978.1"/>
    </source>
</evidence>
<accession>A0ABN0N050</accession>
<protein>
    <submittedName>
        <fullName evidence="2">Metallo-beta-lactamase superfamily protein</fullName>
    </submittedName>
</protein>
<dbReference type="InterPro" id="IPR036866">
    <property type="entry name" value="RibonucZ/Hydroxyglut_hydro"/>
</dbReference>